<reference evidence="8 9" key="1">
    <citation type="journal article" date="2007" name="Proc. Natl. Acad. Sci. U.S.A.">
        <title>The tiny eukaryote Ostreococcus provides genomic insights into the paradox of plankton speciation.</title>
        <authorList>
            <person name="Palenik B."/>
            <person name="Grimwood J."/>
            <person name="Aerts A."/>
            <person name="Rouze P."/>
            <person name="Salamov A."/>
            <person name="Putnam N."/>
            <person name="Dupont C."/>
            <person name="Jorgensen R."/>
            <person name="Derelle E."/>
            <person name="Rombauts S."/>
            <person name="Zhou K."/>
            <person name="Otillar R."/>
            <person name="Merchant S.S."/>
            <person name="Podell S."/>
            <person name="Gaasterland T."/>
            <person name="Napoli C."/>
            <person name="Gendler K."/>
            <person name="Manuell A."/>
            <person name="Tai V."/>
            <person name="Vallon O."/>
            <person name="Piganeau G."/>
            <person name="Jancek S."/>
            <person name="Heijde M."/>
            <person name="Jabbari K."/>
            <person name="Bowler C."/>
            <person name="Lohr M."/>
            <person name="Robbens S."/>
            <person name="Werner G."/>
            <person name="Dubchak I."/>
            <person name="Pazour G.J."/>
            <person name="Ren Q."/>
            <person name="Paulsen I."/>
            <person name="Delwiche C."/>
            <person name="Schmutz J."/>
            <person name="Rokhsar D."/>
            <person name="Van de Peer Y."/>
            <person name="Moreau H."/>
            <person name="Grigoriev I.V."/>
        </authorList>
    </citation>
    <scope>NUCLEOTIDE SEQUENCE [LARGE SCALE GENOMIC DNA]</scope>
    <source>
        <strain evidence="8 9">CCE9901</strain>
    </source>
</reference>
<feature type="transmembrane region" description="Helical" evidence="6">
    <location>
        <begin position="334"/>
        <end position="352"/>
    </location>
</feature>
<dbReference type="PANTHER" id="PTHR22950">
    <property type="entry name" value="AMINO ACID TRANSPORTER"/>
    <property type="match status" value="1"/>
</dbReference>
<dbReference type="eggNOG" id="KOG1305">
    <property type="taxonomic scope" value="Eukaryota"/>
</dbReference>
<keyword evidence="4 6" id="KW-1133">Transmembrane helix</keyword>
<evidence type="ECO:0000256" key="1">
    <source>
        <dbReference type="ARBA" id="ARBA00004141"/>
    </source>
</evidence>
<evidence type="ECO:0000256" key="6">
    <source>
        <dbReference type="SAM" id="Phobius"/>
    </source>
</evidence>
<feature type="transmembrane region" description="Helical" evidence="6">
    <location>
        <begin position="121"/>
        <end position="144"/>
    </location>
</feature>
<dbReference type="EMBL" id="CP000583">
    <property type="protein sequence ID" value="ABO95395.1"/>
    <property type="molecule type" value="Genomic_DNA"/>
</dbReference>
<protein>
    <submittedName>
        <fullName evidence="8">AAAP family transporter: amino acid</fullName>
    </submittedName>
</protein>
<dbReference type="AlphaFoldDB" id="A4RV99"/>
<dbReference type="Proteomes" id="UP000001568">
    <property type="component" value="Chromosome 3"/>
</dbReference>
<keyword evidence="5 6" id="KW-0472">Membrane</keyword>
<evidence type="ECO:0000259" key="7">
    <source>
        <dbReference type="Pfam" id="PF01490"/>
    </source>
</evidence>
<dbReference type="RefSeq" id="XP_001417102.1">
    <property type="nucleotide sequence ID" value="XM_001417065.1"/>
</dbReference>
<evidence type="ECO:0000256" key="3">
    <source>
        <dbReference type="ARBA" id="ARBA00022970"/>
    </source>
</evidence>
<dbReference type="InterPro" id="IPR013057">
    <property type="entry name" value="AA_transpt_TM"/>
</dbReference>
<dbReference type="GO" id="GO:0016020">
    <property type="term" value="C:membrane"/>
    <property type="evidence" value="ECO:0007669"/>
    <property type="project" value="UniProtKB-SubCell"/>
</dbReference>
<feature type="transmembrane region" description="Helical" evidence="6">
    <location>
        <begin position="77"/>
        <end position="100"/>
    </location>
</feature>
<dbReference type="STRING" id="436017.A4RV99"/>
<evidence type="ECO:0000256" key="5">
    <source>
        <dbReference type="ARBA" id="ARBA00023136"/>
    </source>
</evidence>
<dbReference type="HOGENOM" id="CLU_526133_0_0_1"/>
<dbReference type="OMA" id="QDFWKRS"/>
<keyword evidence="3" id="KW-0029">Amino-acid transport</keyword>
<keyword evidence="9" id="KW-1185">Reference proteome</keyword>
<proteinExistence type="predicted"/>
<feature type="domain" description="Amino acid transporter transmembrane" evidence="7">
    <location>
        <begin position="290"/>
        <end position="441"/>
    </location>
</feature>
<dbReference type="KEGG" id="olu:OSTLU_30899"/>
<dbReference type="OrthoDB" id="28208at2759"/>
<feature type="transmembrane region" description="Helical" evidence="6">
    <location>
        <begin position="291"/>
        <end position="314"/>
    </location>
</feature>
<feature type="transmembrane region" description="Helical" evidence="6">
    <location>
        <begin position="53"/>
        <end position="71"/>
    </location>
</feature>
<dbReference type="GO" id="GO:0015179">
    <property type="term" value="F:L-amino acid transmembrane transporter activity"/>
    <property type="evidence" value="ECO:0007669"/>
    <property type="project" value="TreeGrafter"/>
</dbReference>
<dbReference type="PANTHER" id="PTHR22950:SF652">
    <property type="entry name" value="TRANSMEMBRANE AMINO ACID TRANSPORTER FAMILY PROTEIN"/>
    <property type="match status" value="1"/>
</dbReference>
<keyword evidence="2 6" id="KW-0812">Transmembrane</keyword>
<dbReference type="Gramene" id="ABO95395">
    <property type="protein sequence ID" value="ABO95395"/>
    <property type="gene ID" value="OSTLU_30899"/>
</dbReference>
<dbReference type="GeneID" id="5000891"/>
<feature type="transmembrane region" description="Helical" evidence="6">
    <location>
        <begin position="499"/>
        <end position="521"/>
    </location>
</feature>
<organism evidence="8 9">
    <name type="scientific">Ostreococcus lucimarinus (strain CCE9901)</name>
    <dbReference type="NCBI Taxonomy" id="436017"/>
    <lineage>
        <taxon>Eukaryota</taxon>
        <taxon>Viridiplantae</taxon>
        <taxon>Chlorophyta</taxon>
        <taxon>Mamiellophyceae</taxon>
        <taxon>Mamiellales</taxon>
        <taxon>Bathycoccaceae</taxon>
        <taxon>Ostreococcus</taxon>
    </lineage>
</organism>
<keyword evidence="3" id="KW-0813">Transport</keyword>
<evidence type="ECO:0000256" key="2">
    <source>
        <dbReference type="ARBA" id="ARBA00022692"/>
    </source>
</evidence>
<accession>A4RV99</accession>
<evidence type="ECO:0000256" key="4">
    <source>
        <dbReference type="ARBA" id="ARBA00022989"/>
    </source>
</evidence>
<evidence type="ECO:0000313" key="9">
    <source>
        <dbReference type="Proteomes" id="UP000001568"/>
    </source>
</evidence>
<feature type="domain" description="Amino acid transporter transmembrane" evidence="7">
    <location>
        <begin position="47"/>
        <end position="262"/>
    </location>
</feature>
<dbReference type="Pfam" id="PF01490">
    <property type="entry name" value="Aa_trans"/>
    <property type="match status" value="2"/>
</dbReference>
<evidence type="ECO:0000313" key="8">
    <source>
        <dbReference type="EMBL" id="ABO95395.1"/>
    </source>
</evidence>
<feature type="transmembrane region" description="Helical" evidence="6">
    <location>
        <begin position="164"/>
        <end position="184"/>
    </location>
</feature>
<feature type="transmembrane region" description="Helical" evidence="6">
    <location>
        <begin position="408"/>
        <end position="430"/>
    </location>
</feature>
<name>A4RV99_OSTLU</name>
<comment type="subcellular location">
    <subcellularLocation>
        <location evidence="1">Membrane</location>
        <topology evidence="1">Multi-pass membrane protein</topology>
    </subcellularLocation>
</comment>
<sequence length="529" mass="55480">MSSDTTDAHDAAHAESELEHMISSAMSALASSALVGETDGRAKRRGNVSGSTATLANCAIGAGVLATPFAVSKFGTVGGGIVVLIAALLVAYTLVVLVRAGSAFESTSYQGLVRDAFGTRASRFVSGTLVVYLFGSCVAYLIIIGDSYAKVMSAVASAGSSAWWGSRRFAIAVGATFLVTPLSLLREMSRLAPASAVALVSLAYTAATITCKGMTRTSGGDDAKAVAFKFNTDSISAVPIVVFAFQCHIQVLAIFSELSADSAPEPHFEDDIEPIDGDARQATEARRLSRMYTVIALAVGACFWGYLLVGEFAYVSHPNVTSNVLDSYGKDDKAMMVATIFMGFSAVASFPVNHHAARAALDDLLAEAFGWEVCAPGQAPVTRHATQTFAFVVFTTLVAFAVEDLGKVFEFIGATCGSLVMFVIPALLLLHPKMRSSKAAADVEEPADDLLDGLDDVTRELLSSARDLLEQDFDEEGNILPSGDDANASFAAKPGVGTVVVAGALILFASFVAISNVYVLLFSEQKRDS</sequence>
<gene>
    <name evidence="8" type="ORF">OSTLU_30899</name>
</gene>